<feature type="compositionally biased region" description="Basic and acidic residues" evidence="1">
    <location>
        <begin position="297"/>
        <end position="307"/>
    </location>
</feature>
<comment type="caution">
    <text evidence="2">The sequence shown here is derived from an EMBL/GenBank/DDBJ whole genome shotgun (WGS) entry which is preliminary data.</text>
</comment>
<evidence type="ECO:0000313" key="2">
    <source>
        <dbReference type="EMBL" id="PPJ51663.1"/>
    </source>
</evidence>
<evidence type="ECO:0000313" key="3">
    <source>
        <dbReference type="Proteomes" id="UP000237631"/>
    </source>
</evidence>
<feature type="region of interest" description="Disordered" evidence="1">
    <location>
        <begin position="397"/>
        <end position="424"/>
    </location>
</feature>
<accession>A0A2S6BW15</accession>
<feature type="region of interest" description="Disordered" evidence="1">
    <location>
        <begin position="495"/>
        <end position="526"/>
    </location>
</feature>
<dbReference type="OrthoDB" id="5244622at2759"/>
<dbReference type="AlphaFoldDB" id="A0A2S6BW15"/>
<organism evidence="2 3">
    <name type="scientific">Cercospora berteroae</name>
    <dbReference type="NCBI Taxonomy" id="357750"/>
    <lineage>
        <taxon>Eukaryota</taxon>
        <taxon>Fungi</taxon>
        <taxon>Dikarya</taxon>
        <taxon>Ascomycota</taxon>
        <taxon>Pezizomycotina</taxon>
        <taxon>Dothideomycetes</taxon>
        <taxon>Dothideomycetidae</taxon>
        <taxon>Mycosphaerellales</taxon>
        <taxon>Mycosphaerellaceae</taxon>
        <taxon>Cercospora</taxon>
    </lineage>
</organism>
<feature type="region of interest" description="Disordered" evidence="1">
    <location>
        <begin position="297"/>
        <end position="371"/>
    </location>
</feature>
<name>A0A2S6BW15_9PEZI</name>
<feature type="compositionally biased region" description="Polar residues" evidence="1">
    <location>
        <begin position="320"/>
        <end position="329"/>
    </location>
</feature>
<reference evidence="3" key="1">
    <citation type="journal article" date="2017" name="bioRxiv">
        <title>Conservation of a gene cluster reveals novel cercosporin biosynthetic mechanisms and extends production to the genus Colletotrichum.</title>
        <authorList>
            <person name="de Jonge R."/>
            <person name="Ebert M.K."/>
            <person name="Huitt-Roehl C.R."/>
            <person name="Pal P."/>
            <person name="Suttle J.C."/>
            <person name="Spanner R.E."/>
            <person name="Neubauer J.D."/>
            <person name="Jurick W.M.II."/>
            <person name="Stott K.A."/>
            <person name="Secor G.A."/>
            <person name="Thomma B.P.H.J."/>
            <person name="Van de Peer Y."/>
            <person name="Townsend C.A."/>
            <person name="Bolton M.D."/>
        </authorList>
    </citation>
    <scope>NUCLEOTIDE SEQUENCE [LARGE SCALE GENOMIC DNA]</scope>
    <source>
        <strain evidence="3">CBS538.71</strain>
    </source>
</reference>
<keyword evidence="3" id="KW-1185">Reference proteome</keyword>
<feature type="compositionally biased region" description="Polar residues" evidence="1">
    <location>
        <begin position="777"/>
        <end position="802"/>
    </location>
</feature>
<protein>
    <submittedName>
        <fullName evidence="2">Uncharacterized protein</fullName>
    </submittedName>
</protein>
<dbReference type="EMBL" id="PNEN01001744">
    <property type="protein sequence ID" value="PPJ51663.1"/>
    <property type="molecule type" value="Genomic_DNA"/>
</dbReference>
<gene>
    <name evidence="2" type="ORF">CBER1_08762</name>
</gene>
<evidence type="ECO:0000256" key="1">
    <source>
        <dbReference type="SAM" id="MobiDB-lite"/>
    </source>
</evidence>
<feature type="region of interest" description="Disordered" evidence="1">
    <location>
        <begin position="1"/>
        <end position="28"/>
    </location>
</feature>
<feature type="compositionally biased region" description="Low complexity" evidence="1">
    <location>
        <begin position="332"/>
        <end position="347"/>
    </location>
</feature>
<sequence length="835" mass="91147">MDFNALASQLAGRGSTPHGPSNAIPVPHNGMSESFMSLLYRNAQLETELRLVKEQLTQAQQSNQYLLRLLADSSNSQPAPLTNIGANLRLDTIIPVTRKDSVTEVTERPKEFVPIAPLVSFEETDSLLDLNAVEAAACNTEPTSQAHIHPRKLKPDSIGLGISEANSSRSSFAMTTTEEATPSFKSDNPSFRQQQQQQQPGFTIRQSDGTSMFVPTPPMDNPRETPFRSMATSAEPLPFLGHEHRSLAGKAFVWVDMTPEELTEVIARYAREHPRHTAEEYRSYFEDVIRPAYLQQERERAQAREAQVESDSVAQDIGEPSTNSSQSGGEQEGAVEVSSAESESSGEPIETQTLVDENPAVGEKLPPEVKDDVCSPALANVARSTSVHLLKEQSAEGHFAQAGARSDETISPNGLRAESDASEGPLVVKEQGIEASRDCTPELELVTAAVKVTPSTTVTSTRSTADYQPPRLYNPNALSDAEVLQAEFQNRVPSRGRRHMNRNTRPERHDSKGPGFPEGCDRPGFSNTPFNTYPNEVQDLFATAIDRDEQPHRTVLVTDIPPSSTLLDVLSTIHSGQVFSSIFLDTSGMRTKPPIKTATALVTFLHGRDALEFIKHSTEHPFRVQLLPTISRPIRPSDGPQTRILSISDPKTIWTPNEVALRLMANGVPHPLQAESSPETPGLLLFHFASIPEAQSAYHAISRDYTFFGNVEKGYFADPCDNKPLTRRGNEVENTNPLPLSTATAANEVENTTPSNTPSPTSSSSSSSSTPLSQTPHQISDPDTSTHRTQTSNPSSSHSLITCQPPPPPPTPARTIPYSSGIHTKIPYQSIMFEG</sequence>
<feature type="compositionally biased region" description="Polar residues" evidence="1">
    <location>
        <begin position="167"/>
        <end position="192"/>
    </location>
</feature>
<feature type="compositionally biased region" description="Polar residues" evidence="1">
    <location>
        <begin position="200"/>
        <end position="209"/>
    </location>
</feature>
<proteinExistence type="predicted"/>
<feature type="region of interest" description="Disordered" evidence="1">
    <location>
        <begin position="749"/>
        <end position="820"/>
    </location>
</feature>
<dbReference type="Proteomes" id="UP000237631">
    <property type="component" value="Unassembled WGS sequence"/>
</dbReference>
<feature type="compositionally biased region" description="Low complexity" evidence="1">
    <location>
        <begin position="749"/>
        <end position="776"/>
    </location>
</feature>
<feature type="region of interest" description="Disordered" evidence="1">
    <location>
        <begin position="167"/>
        <end position="209"/>
    </location>
</feature>